<dbReference type="AlphaFoldDB" id="A0A5D3G563"/>
<keyword evidence="1" id="KW-0472">Membrane</keyword>
<evidence type="ECO:0000313" key="2">
    <source>
        <dbReference type="EMBL" id="TYK55396.1"/>
    </source>
</evidence>
<reference evidence="2 3" key="2">
    <citation type="submission" date="2019-08" db="EMBL/GenBank/DDBJ databases">
        <authorList>
            <person name="Brilhante M."/>
            <person name="Perreten V."/>
        </authorList>
    </citation>
    <scope>NUCLEOTIDE SEQUENCE [LARGE SCALE GENOMIC DNA]</scope>
    <source>
        <strain evidence="2 3">MCP106</strain>
    </source>
</reference>
<dbReference type="Proteomes" id="UP000324029">
    <property type="component" value="Unassembled WGS sequence"/>
</dbReference>
<feature type="transmembrane region" description="Helical" evidence="1">
    <location>
        <begin position="26"/>
        <end position="47"/>
    </location>
</feature>
<comment type="caution">
    <text evidence="2">The sequence shown here is derived from an EMBL/GenBank/DDBJ whole genome shotgun (WGS) entry which is preliminary data.</text>
</comment>
<evidence type="ECO:0000313" key="3">
    <source>
        <dbReference type="Proteomes" id="UP000324029"/>
    </source>
</evidence>
<name>A0A5D3G563_9PSED</name>
<evidence type="ECO:0000256" key="1">
    <source>
        <dbReference type="SAM" id="Phobius"/>
    </source>
</evidence>
<dbReference type="RefSeq" id="WP_148854138.1">
    <property type="nucleotide sequence ID" value="NZ_VSRO01000013.1"/>
</dbReference>
<protein>
    <submittedName>
        <fullName evidence="2">Uncharacterized protein</fullName>
    </submittedName>
</protein>
<accession>A0A5D3G563</accession>
<keyword evidence="1" id="KW-1133">Transmembrane helix</keyword>
<keyword evidence="1" id="KW-0812">Transmembrane</keyword>
<gene>
    <name evidence="2" type="ORF">FXO26_23610</name>
</gene>
<dbReference type="EMBL" id="VSRO01000013">
    <property type="protein sequence ID" value="TYK55396.1"/>
    <property type="molecule type" value="Genomic_DNA"/>
</dbReference>
<reference evidence="2 3" key="1">
    <citation type="submission" date="2019-08" db="EMBL/GenBank/DDBJ databases">
        <title>Subclass B2 metallo-beta lactamase from Pseudomonas synxantha.</title>
        <authorList>
            <person name="Poirel L."/>
            <person name="Palmieri M."/>
            <person name="Masseron A."/>
            <person name="Perreten V."/>
            <person name="Nordman P."/>
        </authorList>
    </citation>
    <scope>NUCLEOTIDE SEQUENCE [LARGE SCALE GENOMIC DNA]</scope>
    <source>
        <strain evidence="2 3">MCP106</strain>
    </source>
</reference>
<organism evidence="2 3">
    <name type="scientific">Pseudomonas synxantha</name>
    <dbReference type="NCBI Taxonomy" id="47883"/>
    <lineage>
        <taxon>Bacteria</taxon>
        <taxon>Pseudomonadati</taxon>
        <taxon>Pseudomonadota</taxon>
        <taxon>Gammaproteobacteria</taxon>
        <taxon>Pseudomonadales</taxon>
        <taxon>Pseudomonadaceae</taxon>
        <taxon>Pseudomonas</taxon>
    </lineage>
</organism>
<proteinExistence type="predicted"/>
<sequence>MTDASVSREVPPSLAHMGPLAHYFKLQALASLYFVFLPVISLAYMALIQAVKGYYIREFGWQ</sequence>